<name>A0AAE0XHH8_9PEZI</name>
<accession>A0AAE0XHH8</accession>
<proteinExistence type="predicted"/>
<protein>
    <submittedName>
        <fullName evidence="1">Uncharacterized protein</fullName>
    </submittedName>
</protein>
<sequence>MLRSASHFHRGLQQNSVPSIRQSYTLISVECVHRLHVDCPMPPQPVDHVYSEASMSFSNVSDNGIRQGASPEAPYPLTTVCIYIILSTANFLDVYRSPGALLPSEWVSLAGIPAARHIASSVPNMLVGCIICHLPADLAALFAGLLCGRYKVSIVRKQTCQKQNPQHPHVTISQMKKAEHVPTPSPRSSAKNALLNALLALVTRGAHRRVYMIKI</sequence>
<comment type="caution">
    <text evidence="1">The sequence shown here is derived from an EMBL/GenBank/DDBJ whole genome shotgun (WGS) entry which is preliminary data.</text>
</comment>
<reference evidence="1" key="1">
    <citation type="journal article" date="2023" name="Mol. Phylogenet. Evol.">
        <title>Genome-scale phylogeny and comparative genomics of the fungal order Sordariales.</title>
        <authorList>
            <person name="Hensen N."/>
            <person name="Bonometti L."/>
            <person name="Westerberg I."/>
            <person name="Brannstrom I.O."/>
            <person name="Guillou S."/>
            <person name="Cros-Aarteil S."/>
            <person name="Calhoun S."/>
            <person name="Haridas S."/>
            <person name="Kuo A."/>
            <person name="Mondo S."/>
            <person name="Pangilinan J."/>
            <person name="Riley R."/>
            <person name="LaButti K."/>
            <person name="Andreopoulos B."/>
            <person name="Lipzen A."/>
            <person name="Chen C."/>
            <person name="Yan M."/>
            <person name="Daum C."/>
            <person name="Ng V."/>
            <person name="Clum A."/>
            <person name="Steindorff A."/>
            <person name="Ohm R.A."/>
            <person name="Martin F."/>
            <person name="Silar P."/>
            <person name="Natvig D.O."/>
            <person name="Lalanne C."/>
            <person name="Gautier V."/>
            <person name="Ament-Velasquez S.L."/>
            <person name="Kruys A."/>
            <person name="Hutchinson M.I."/>
            <person name="Powell A.J."/>
            <person name="Barry K."/>
            <person name="Miller A.N."/>
            <person name="Grigoriev I.V."/>
            <person name="Debuchy R."/>
            <person name="Gladieux P."/>
            <person name="Hiltunen Thoren M."/>
            <person name="Johannesson H."/>
        </authorList>
    </citation>
    <scope>NUCLEOTIDE SEQUENCE</scope>
    <source>
        <strain evidence="1">CBS 314.62</strain>
    </source>
</reference>
<dbReference type="AlphaFoldDB" id="A0AAE0XHH8"/>
<organism evidence="1 2">
    <name type="scientific">Podospora appendiculata</name>
    <dbReference type="NCBI Taxonomy" id="314037"/>
    <lineage>
        <taxon>Eukaryota</taxon>
        <taxon>Fungi</taxon>
        <taxon>Dikarya</taxon>
        <taxon>Ascomycota</taxon>
        <taxon>Pezizomycotina</taxon>
        <taxon>Sordariomycetes</taxon>
        <taxon>Sordariomycetidae</taxon>
        <taxon>Sordariales</taxon>
        <taxon>Podosporaceae</taxon>
        <taxon>Podospora</taxon>
    </lineage>
</organism>
<evidence type="ECO:0000313" key="1">
    <source>
        <dbReference type="EMBL" id="KAK3693553.1"/>
    </source>
</evidence>
<dbReference type="EMBL" id="JAULSO010000001">
    <property type="protein sequence ID" value="KAK3693553.1"/>
    <property type="molecule type" value="Genomic_DNA"/>
</dbReference>
<gene>
    <name evidence="1" type="ORF">B0T22DRAFT_42956</name>
</gene>
<keyword evidence="2" id="KW-1185">Reference proteome</keyword>
<dbReference type="Proteomes" id="UP001270362">
    <property type="component" value="Unassembled WGS sequence"/>
</dbReference>
<evidence type="ECO:0000313" key="2">
    <source>
        <dbReference type="Proteomes" id="UP001270362"/>
    </source>
</evidence>
<reference evidence="1" key="2">
    <citation type="submission" date="2023-06" db="EMBL/GenBank/DDBJ databases">
        <authorList>
            <consortium name="Lawrence Berkeley National Laboratory"/>
            <person name="Haridas S."/>
            <person name="Hensen N."/>
            <person name="Bonometti L."/>
            <person name="Westerberg I."/>
            <person name="Brannstrom I.O."/>
            <person name="Guillou S."/>
            <person name="Cros-Aarteil S."/>
            <person name="Calhoun S."/>
            <person name="Kuo A."/>
            <person name="Mondo S."/>
            <person name="Pangilinan J."/>
            <person name="Riley R."/>
            <person name="Labutti K."/>
            <person name="Andreopoulos B."/>
            <person name="Lipzen A."/>
            <person name="Chen C."/>
            <person name="Yanf M."/>
            <person name="Daum C."/>
            <person name="Ng V."/>
            <person name="Clum A."/>
            <person name="Steindorff A."/>
            <person name="Ohm R."/>
            <person name="Martin F."/>
            <person name="Silar P."/>
            <person name="Natvig D."/>
            <person name="Lalanne C."/>
            <person name="Gautier V."/>
            <person name="Ament-Velasquez S.L."/>
            <person name="Kruys A."/>
            <person name="Hutchinson M.I."/>
            <person name="Powell A.J."/>
            <person name="Barry K."/>
            <person name="Miller A.N."/>
            <person name="Grigoriev I.V."/>
            <person name="Debuchy R."/>
            <person name="Gladieux P."/>
            <person name="Thoren M.H."/>
            <person name="Johannesson H."/>
        </authorList>
    </citation>
    <scope>NUCLEOTIDE SEQUENCE</scope>
    <source>
        <strain evidence="1">CBS 314.62</strain>
    </source>
</reference>